<feature type="transmembrane region" description="Helical" evidence="2">
    <location>
        <begin position="51"/>
        <end position="70"/>
    </location>
</feature>
<feature type="transmembrane region" description="Helical" evidence="2">
    <location>
        <begin position="103"/>
        <end position="123"/>
    </location>
</feature>
<proteinExistence type="predicted"/>
<dbReference type="RefSeq" id="WP_007998047.1">
    <property type="nucleotide sequence ID" value="NZ_AOJI01000011.1"/>
</dbReference>
<evidence type="ECO:0008006" key="5">
    <source>
        <dbReference type="Google" id="ProtNLM"/>
    </source>
</evidence>
<protein>
    <recommendedName>
        <fullName evidence="5">Rhomboid family protein</fullName>
    </recommendedName>
</protein>
<feature type="region of interest" description="Disordered" evidence="1">
    <location>
        <begin position="1"/>
        <end position="35"/>
    </location>
</feature>
<feature type="transmembrane region" description="Helical" evidence="2">
    <location>
        <begin position="130"/>
        <end position="151"/>
    </location>
</feature>
<feature type="transmembrane region" description="Helical" evidence="2">
    <location>
        <begin position="258"/>
        <end position="280"/>
    </location>
</feature>
<keyword evidence="4" id="KW-1185">Reference proteome</keyword>
<name>M0PKI7_9EURY</name>
<gene>
    <name evidence="3" type="ORF">C461_01597</name>
</gene>
<feature type="transmembrane region" description="Helical" evidence="2">
    <location>
        <begin position="292"/>
        <end position="314"/>
    </location>
</feature>
<keyword evidence="2" id="KW-0812">Transmembrane</keyword>
<dbReference type="EMBL" id="AOJI01000011">
    <property type="protein sequence ID" value="EMA70134.1"/>
    <property type="molecule type" value="Genomic_DNA"/>
</dbReference>
<feature type="transmembrane region" description="Helical" evidence="2">
    <location>
        <begin position="157"/>
        <end position="180"/>
    </location>
</feature>
<comment type="caution">
    <text evidence="3">The sequence shown here is derived from an EMBL/GenBank/DDBJ whole genome shotgun (WGS) entry which is preliminary data.</text>
</comment>
<keyword evidence="2" id="KW-0472">Membrane</keyword>
<feature type="transmembrane region" description="Helical" evidence="2">
    <location>
        <begin position="216"/>
        <end position="237"/>
    </location>
</feature>
<feature type="compositionally biased region" description="Gly residues" evidence="1">
    <location>
        <begin position="11"/>
        <end position="24"/>
    </location>
</feature>
<evidence type="ECO:0000313" key="4">
    <source>
        <dbReference type="Proteomes" id="UP000011575"/>
    </source>
</evidence>
<dbReference type="PATRIC" id="fig|1230454.4.peg.330"/>
<evidence type="ECO:0000256" key="1">
    <source>
        <dbReference type="SAM" id="MobiDB-lite"/>
    </source>
</evidence>
<evidence type="ECO:0000313" key="3">
    <source>
        <dbReference type="EMBL" id="EMA70134.1"/>
    </source>
</evidence>
<accession>M0PKI7</accession>
<feature type="transmembrane region" description="Helical" evidence="2">
    <location>
        <begin position="192"/>
        <end position="210"/>
    </location>
</feature>
<dbReference type="AlphaFoldDB" id="M0PKI7"/>
<organism evidence="3 4">
    <name type="scientific">Halorubrum aidingense JCM 13560</name>
    <dbReference type="NCBI Taxonomy" id="1230454"/>
    <lineage>
        <taxon>Archaea</taxon>
        <taxon>Methanobacteriati</taxon>
        <taxon>Methanobacteriota</taxon>
        <taxon>Stenosarchaea group</taxon>
        <taxon>Halobacteria</taxon>
        <taxon>Halobacteriales</taxon>
        <taxon>Haloferacaceae</taxon>
        <taxon>Halorubrum</taxon>
    </lineage>
</organism>
<dbReference type="Proteomes" id="UP000011575">
    <property type="component" value="Unassembled WGS sequence"/>
</dbReference>
<sequence length="316" mass="32117">MTVRALSTDGSGAGSDDGSGGGPADGPERNEPASASASSGFRAELAASVRVVDVLLLLLVPGALLAVFALPESVRRGLAFSYTDPTLATAFASHFVHLDASHLAGNAVGYALLAGVGYAIAVLSAHRRFFLTALATFLLAFPIALSALNLAVPRDAIGFGFSGINMALAGLLPLLLGVYARERFVPSASLRALPAAFFPLVGWIALLALPRSTDGFGLAGTATAVAGVLLGILYASSTGVRLRRSTLGSVRDIASRPGYGDLFVAGAVLVVGYPVVGFPADPTGEGSVVNLYVHLLGFCLAFIGPFALLAGGAFEE</sequence>
<keyword evidence="2" id="KW-1133">Transmembrane helix</keyword>
<dbReference type="STRING" id="1230454.C461_01597"/>
<reference evidence="3 4" key="1">
    <citation type="journal article" date="2014" name="PLoS Genet.">
        <title>Phylogenetically driven sequencing of extremely halophilic archaea reveals strategies for static and dynamic osmo-response.</title>
        <authorList>
            <person name="Becker E.A."/>
            <person name="Seitzer P.M."/>
            <person name="Tritt A."/>
            <person name="Larsen D."/>
            <person name="Krusor M."/>
            <person name="Yao A.I."/>
            <person name="Wu D."/>
            <person name="Madern D."/>
            <person name="Eisen J.A."/>
            <person name="Darling A.E."/>
            <person name="Facciotti M.T."/>
        </authorList>
    </citation>
    <scope>NUCLEOTIDE SEQUENCE [LARGE SCALE GENOMIC DNA]</scope>
    <source>
        <strain evidence="3 4">JCM 13560</strain>
    </source>
</reference>
<evidence type="ECO:0000256" key="2">
    <source>
        <dbReference type="SAM" id="Phobius"/>
    </source>
</evidence>